<evidence type="ECO:0000256" key="1">
    <source>
        <dbReference type="SAM" id="MobiDB-lite"/>
    </source>
</evidence>
<accession>A0ABW1ZMT1</accession>
<gene>
    <name evidence="3" type="ORF">ACFP90_16100</name>
</gene>
<feature type="domain" description="NAD-dependent epimerase/dehydratase" evidence="2">
    <location>
        <begin position="3"/>
        <end position="178"/>
    </location>
</feature>
<dbReference type="InterPro" id="IPR001509">
    <property type="entry name" value="Epimerase_deHydtase"/>
</dbReference>
<dbReference type="InterPro" id="IPR020904">
    <property type="entry name" value="Sc_DH/Rdtase_CS"/>
</dbReference>
<dbReference type="Proteomes" id="UP001596317">
    <property type="component" value="Unassembled WGS sequence"/>
</dbReference>
<dbReference type="PANTHER" id="PTHR48079">
    <property type="entry name" value="PROTEIN YEEZ"/>
    <property type="match status" value="1"/>
</dbReference>
<dbReference type="PROSITE" id="PS00061">
    <property type="entry name" value="ADH_SHORT"/>
    <property type="match status" value="1"/>
</dbReference>
<dbReference type="Pfam" id="PF01370">
    <property type="entry name" value="Epimerase"/>
    <property type="match status" value="1"/>
</dbReference>
<dbReference type="SUPFAM" id="SSF51735">
    <property type="entry name" value="NAD(P)-binding Rossmann-fold domains"/>
    <property type="match status" value="1"/>
</dbReference>
<keyword evidence="4" id="KW-1185">Reference proteome</keyword>
<dbReference type="InterPro" id="IPR051783">
    <property type="entry name" value="NAD(P)-dependent_oxidoreduct"/>
</dbReference>
<sequence length="254" mass="27272">MKVMVTGANGFIGQQVVAFLAAQGDEVLAVTREPQSGWPAGVRNLRLADVQCQPEQHFAGVNAVVHLAGRAHQTRVRDQAAEWCRMRAVNVELTRHLAQLTFEHSEARFVLVSSIGVHGVTTAPGKLLSERSALRPSSAYAQSKRAAEAVVEDLALAYGGTFVVVRPPLVFGTGAPANFGLLEKAARLPLPLPFGRATAPGPASEYVIWPRFSGLWPFTRRPATAPTSSRKTRRSPHGPSLNCCARGAAHQRAC</sequence>
<reference evidence="4" key="1">
    <citation type="journal article" date="2019" name="Int. J. Syst. Evol. Microbiol.">
        <title>The Global Catalogue of Microorganisms (GCM) 10K type strain sequencing project: providing services to taxonomists for standard genome sequencing and annotation.</title>
        <authorList>
            <consortium name="The Broad Institute Genomics Platform"/>
            <consortium name="The Broad Institute Genome Sequencing Center for Infectious Disease"/>
            <person name="Wu L."/>
            <person name="Ma J."/>
        </authorList>
    </citation>
    <scope>NUCLEOTIDE SEQUENCE [LARGE SCALE GENOMIC DNA]</scope>
    <source>
        <strain evidence="4">CCUG 63830</strain>
    </source>
</reference>
<proteinExistence type="predicted"/>
<protein>
    <submittedName>
        <fullName evidence="3">NAD-dependent epimerase/dehydratase family protein</fullName>
    </submittedName>
</protein>
<evidence type="ECO:0000313" key="3">
    <source>
        <dbReference type="EMBL" id="MFC6661682.1"/>
    </source>
</evidence>
<feature type="region of interest" description="Disordered" evidence="1">
    <location>
        <begin position="220"/>
        <end position="241"/>
    </location>
</feature>
<comment type="caution">
    <text evidence="3">The sequence shown here is derived from an EMBL/GenBank/DDBJ whole genome shotgun (WGS) entry which is preliminary data.</text>
</comment>
<dbReference type="InterPro" id="IPR036291">
    <property type="entry name" value="NAD(P)-bd_dom_sf"/>
</dbReference>
<dbReference type="Gene3D" id="3.40.50.720">
    <property type="entry name" value="NAD(P)-binding Rossmann-like Domain"/>
    <property type="match status" value="1"/>
</dbReference>
<organism evidence="3 4">
    <name type="scientific">Deinococcus multiflagellatus</name>
    <dbReference type="NCBI Taxonomy" id="1656887"/>
    <lineage>
        <taxon>Bacteria</taxon>
        <taxon>Thermotogati</taxon>
        <taxon>Deinococcota</taxon>
        <taxon>Deinococci</taxon>
        <taxon>Deinococcales</taxon>
        <taxon>Deinococcaceae</taxon>
        <taxon>Deinococcus</taxon>
    </lineage>
</organism>
<dbReference type="PANTHER" id="PTHR48079:SF6">
    <property type="entry name" value="NAD(P)-BINDING DOMAIN-CONTAINING PROTEIN-RELATED"/>
    <property type="match status" value="1"/>
</dbReference>
<evidence type="ECO:0000313" key="4">
    <source>
        <dbReference type="Proteomes" id="UP001596317"/>
    </source>
</evidence>
<dbReference type="EMBL" id="JBHSWB010000001">
    <property type="protein sequence ID" value="MFC6661682.1"/>
    <property type="molecule type" value="Genomic_DNA"/>
</dbReference>
<evidence type="ECO:0000259" key="2">
    <source>
        <dbReference type="Pfam" id="PF01370"/>
    </source>
</evidence>
<name>A0ABW1ZMT1_9DEIO</name>
<dbReference type="RefSeq" id="WP_380057279.1">
    <property type="nucleotide sequence ID" value="NZ_JBHSWB010000001.1"/>
</dbReference>